<evidence type="ECO:0000256" key="1">
    <source>
        <dbReference type="ARBA" id="ARBA00007787"/>
    </source>
</evidence>
<accession>A0A9Y1BSV2</accession>
<dbReference type="Gene3D" id="3.40.30.10">
    <property type="entry name" value="Glutaredoxin"/>
    <property type="match status" value="1"/>
</dbReference>
<feature type="domain" description="Thioredoxin-like fold" evidence="2">
    <location>
        <begin position="9"/>
        <end position="77"/>
    </location>
</feature>
<reference evidence="3" key="1">
    <citation type="journal article" date="2022" name="Nat. Microbiol.">
        <title>Unique mobile elements and scalable gene flow at the prokaryote-eukaryote boundary revealed by circularized Asgard archaea genomes.</title>
        <authorList>
            <person name="Wu F."/>
            <person name="Speth D.R."/>
            <person name="Philosof A."/>
            <person name="Cremiere A."/>
            <person name="Narayanan A."/>
            <person name="Barco R.A."/>
            <person name="Connon S.A."/>
            <person name="Amend J.P."/>
            <person name="Antoshechkin I.A."/>
            <person name="Orphan V.J."/>
        </authorList>
    </citation>
    <scope>NUCLEOTIDE SEQUENCE</scope>
    <source>
        <strain evidence="3">PR6</strain>
    </source>
</reference>
<dbReference type="EMBL" id="CP084167">
    <property type="protein sequence ID" value="UJG44598.1"/>
    <property type="molecule type" value="Genomic_DNA"/>
</dbReference>
<evidence type="ECO:0000313" key="3">
    <source>
        <dbReference type="EMBL" id="UJG44598.1"/>
    </source>
</evidence>
<dbReference type="Pfam" id="PF13192">
    <property type="entry name" value="Thioredoxin_3"/>
    <property type="match status" value="1"/>
</dbReference>
<sequence length="82" mass="9462">MNKILYFKSKTCNWCPFVESILKKIVSEKSSLELEVIDIEENYEIAENYNIVAVPTIILPNSTKIVGATDETFLRQQLSFFL</sequence>
<dbReference type="InterPro" id="IPR012336">
    <property type="entry name" value="Thioredoxin-like_fold"/>
</dbReference>
<comment type="similarity">
    <text evidence="1">Belongs to the glutaredoxin family.</text>
</comment>
<proteinExistence type="inferred from homology"/>
<dbReference type="PANTHER" id="PTHR37170">
    <property type="entry name" value="GLUTAREDOXIN-RELATED"/>
    <property type="match status" value="1"/>
</dbReference>
<name>A0A9Y1BSV2_9ARCH</name>
<dbReference type="InterPro" id="IPR036249">
    <property type="entry name" value="Thioredoxin-like_sf"/>
</dbReference>
<organism evidence="3">
    <name type="scientific">Candidatus Heimdallarchaeum endolithica</name>
    <dbReference type="NCBI Taxonomy" id="2876572"/>
    <lineage>
        <taxon>Archaea</taxon>
        <taxon>Promethearchaeati</taxon>
        <taxon>Candidatus Heimdallarchaeota</taxon>
        <taxon>Candidatus Heimdallarchaeia (ex Rinke et al. 2021) (nom. nud.)</taxon>
        <taxon>Candidatus Heimdallarchaeales</taxon>
        <taxon>Candidatus Heimdallarchaeaceae</taxon>
        <taxon>Candidatus Heimdallarchaeum</taxon>
    </lineage>
</organism>
<evidence type="ECO:0000259" key="2">
    <source>
        <dbReference type="Pfam" id="PF13192"/>
    </source>
</evidence>
<dbReference type="PANTHER" id="PTHR37170:SF1">
    <property type="entry name" value="GLUTAREDOXIN-LIKE PROTEIN"/>
    <property type="match status" value="1"/>
</dbReference>
<dbReference type="SUPFAM" id="SSF52833">
    <property type="entry name" value="Thioredoxin-like"/>
    <property type="match status" value="1"/>
</dbReference>
<dbReference type="AlphaFoldDB" id="A0A9Y1BSV2"/>
<gene>
    <name evidence="3" type="ORF">K9W46_05325</name>
</gene>
<protein>
    <submittedName>
        <fullName evidence="3">Thioredoxin family protein</fullName>
    </submittedName>
</protein>
<dbReference type="Proteomes" id="UP001200513">
    <property type="component" value="Chromosome"/>
</dbReference>